<comment type="caution">
    <text evidence="2">The sequence shown here is derived from an EMBL/GenBank/DDBJ whole genome shotgun (WGS) entry which is preliminary data.</text>
</comment>
<feature type="compositionally biased region" description="Basic and acidic residues" evidence="1">
    <location>
        <begin position="86"/>
        <end position="95"/>
    </location>
</feature>
<sequence length="106" mass="10720">MSDPNPQGGDLFDMAKDGTKVPQDAAKPNVVPSGEGVSSKKVTSEGLGSSSIDQPAATGSGLGEVISASGGELPENVGEKYSWAGGKERDADKKSTPHGGRNQPSH</sequence>
<feature type="region of interest" description="Disordered" evidence="1">
    <location>
        <begin position="1"/>
        <end position="106"/>
    </location>
</feature>
<keyword evidence="3" id="KW-1185">Reference proteome</keyword>
<proteinExistence type="predicted"/>
<gene>
    <name evidence="2" type="ORF">QBC42DRAFT_298549</name>
</gene>
<protein>
    <submittedName>
        <fullName evidence="2">Uncharacterized protein</fullName>
    </submittedName>
</protein>
<dbReference type="AlphaFoldDB" id="A0AAV9HIB3"/>
<evidence type="ECO:0000313" key="3">
    <source>
        <dbReference type="Proteomes" id="UP001321749"/>
    </source>
</evidence>
<organism evidence="2 3">
    <name type="scientific">Cladorrhinum samala</name>
    <dbReference type="NCBI Taxonomy" id="585594"/>
    <lineage>
        <taxon>Eukaryota</taxon>
        <taxon>Fungi</taxon>
        <taxon>Dikarya</taxon>
        <taxon>Ascomycota</taxon>
        <taxon>Pezizomycotina</taxon>
        <taxon>Sordariomycetes</taxon>
        <taxon>Sordariomycetidae</taxon>
        <taxon>Sordariales</taxon>
        <taxon>Podosporaceae</taxon>
        <taxon>Cladorrhinum</taxon>
    </lineage>
</organism>
<reference evidence="2" key="2">
    <citation type="submission" date="2023-06" db="EMBL/GenBank/DDBJ databases">
        <authorList>
            <consortium name="Lawrence Berkeley National Laboratory"/>
            <person name="Mondo S.J."/>
            <person name="Hensen N."/>
            <person name="Bonometti L."/>
            <person name="Westerberg I."/>
            <person name="Brannstrom I.O."/>
            <person name="Guillou S."/>
            <person name="Cros-Aarteil S."/>
            <person name="Calhoun S."/>
            <person name="Haridas S."/>
            <person name="Kuo A."/>
            <person name="Pangilinan J."/>
            <person name="Riley R."/>
            <person name="Labutti K."/>
            <person name="Andreopoulos B."/>
            <person name="Lipzen A."/>
            <person name="Chen C."/>
            <person name="Yanf M."/>
            <person name="Daum C."/>
            <person name="Ng V."/>
            <person name="Clum A."/>
            <person name="Steindorff A."/>
            <person name="Ohm R."/>
            <person name="Martin F."/>
            <person name="Silar P."/>
            <person name="Natvig D."/>
            <person name="Lalanne C."/>
            <person name="Gautier V."/>
            <person name="Ament-Velasquez S.L."/>
            <person name="Kruys A."/>
            <person name="Hutchinson M.I."/>
            <person name="Powell A.J."/>
            <person name="Barry K."/>
            <person name="Miller A.N."/>
            <person name="Grigoriev I.V."/>
            <person name="Debuchy R."/>
            <person name="Gladieux P."/>
            <person name="Thoren M.H."/>
            <person name="Johannesson H."/>
        </authorList>
    </citation>
    <scope>NUCLEOTIDE SEQUENCE</scope>
    <source>
        <strain evidence="2">PSN324</strain>
    </source>
</reference>
<dbReference type="EMBL" id="MU865011">
    <property type="protein sequence ID" value="KAK4460480.1"/>
    <property type="molecule type" value="Genomic_DNA"/>
</dbReference>
<dbReference type="Proteomes" id="UP001321749">
    <property type="component" value="Unassembled WGS sequence"/>
</dbReference>
<evidence type="ECO:0000313" key="2">
    <source>
        <dbReference type="EMBL" id="KAK4460480.1"/>
    </source>
</evidence>
<evidence type="ECO:0000256" key="1">
    <source>
        <dbReference type="SAM" id="MobiDB-lite"/>
    </source>
</evidence>
<reference evidence="2" key="1">
    <citation type="journal article" date="2023" name="Mol. Phylogenet. Evol.">
        <title>Genome-scale phylogeny and comparative genomics of the fungal order Sordariales.</title>
        <authorList>
            <person name="Hensen N."/>
            <person name="Bonometti L."/>
            <person name="Westerberg I."/>
            <person name="Brannstrom I.O."/>
            <person name="Guillou S."/>
            <person name="Cros-Aarteil S."/>
            <person name="Calhoun S."/>
            <person name="Haridas S."/>
            <person name="Kuo A."/>
            <person name="Mondo S."/>
            <person name="Pangilinan J."/>
            <person name="Riley R."/>
            <person name="LaButti K."/>
            <person name="Andreopoulos B."/>
            <person name="Lipzen A."/>
            <person name="Chen C."/>
            <person name="Yan M."/>
            <person name="Daum C."/>
            <person name="Ng V."/>
            <person name="Clum A."/>
            <person name="Steindorff A."/>
            <person name="Ohm R.A."/>
            <person name="Martin F."/>
            <person name="Silar P."/>
            <person name="Natvig D.O."/>
            <person name="Lalanne C."/>
            <person name="Gautier V."/>
            <person name="Ament-Velasquez S.L."/>
            <person name="Kruys A."/>
            <person name="Hutchinson M.I."/>
            <person name="Powell A.J."/>
            <person name="Barry K."/>
            <person name="Miller A.N."/>
            <person name="Grigoriev I.V."/>
            <person name="Debuchy R."/>
            <person name="Gladieux P."/>
            <person name="Hiltunen Thoren M."/>
            <person name="Johannesson H."/>
        </authorList>
    </citation>
    <scope>NUCLEOTIDE SEQUENCE</scope>
    <source>
        <strain evidence="2">PSN324</strain>
    </source>
</reference>
<accession>A0AAV9HIB3</accession>
<name>A0AAV9HIB3_9PEZI</name>